<dbReference type="Gene3D" id="3.30.870.10">
    <property type="entry name" value="Endonuclease Chain A"/>
    <property type="match status" value="1"/>
</dbReference>
<keyword evidence="6" id="KW-0443">Lipid metabolism</keyword>
<dbReference type="EMBL" id="LVJH01000070">
    <property type="protein sequence ID" value="OAB33767.1"/>
    <property type="molecule type" value="Genomic_DNA"/>
</dbReference>
<evidence type="ECO:0000256" key="1">
    <source>
        <dbReference type="ARBA" id="ARBA00000798"/>
    </source>
</evidence>
<comment type="catalytic activity">
    <reaction evidence="1">
        <text>a 1,2-diacyl-sn-glycero-3-phosphocholine + H2O = a 1,2-diacyl-sn-glycero-3-phosphate + choline + H(+)</text>
        <dbReference type="Rhea" id="RHEA:14445"/>
        <dbReference type="ChEBI" id="CHEBI:15354"/>
        <dbReference type="ChEBI" id="CHEBI:15377"/>
        <dbReference type="ChEBI" id="CHEBI:15378"/>
        <dbReference type="ChEBI" id="CHEBI:57643"/>
        <dbReference type="ChEBI" id="CHEBI:58608"/>
        <dbReference type="EC" id="3.1.4.4"/>
    </reaction>
</comment>
<dbReference type="Proteomes" id="UP000076967">
    <property type="component" value="Unassembled WGS sequence"/>
</dbReference>
<dbReference type="InterPro" id="IPR025202">
    <property type="entry name" value="PLD-like_dom"/>
</dbReference>
<dbReference type="SUPFAM" id="SSF56024">
    <property type="entry name" value="Phospholipase D/nuclease"/>
    <property type="match status" value="1"/>
</dbReference>
<keyword evidence="9" id="KW-1185">Reference proteome</keyword>
<evidence type="ECO:0000256" key="2">
    <source>
        <dbReference type="ARBA" id="ARBA00008664"/>
    </source>
</evidence>
<dbReference type="GO" id="GO:0016042">
    <property type="term" value="P:lipid catabolic process"/>
    <property type="evidence" value="ECO:0007669"/>
    <property type="project" value="UniProtKB-KW"/>
</dbReference>
<dbReference type="InterPro" id="IPR051406">
    <property type="entry name" value="PLD_domain"/>
</dbReference>
<evidence type="ECO:0000313" key="8">
    <source>
        <dbReference type="EMBL" id="OAB33767.1"/>
    </source>
</evidence>
<dbReference type="CDD" id="cd09174">
    <property type="entry name" value="PLDc_Nuc_like_unchar2"/>
    <property type="match status" value="1"/>
</dbReference>
<accession>A0A168D0D4</accession>
<dbReference type="PANTHER" id="PTHR43856:SF1">
    <property type="entry name" value="MITOCHONDRIAL CARDIOLIPIN HYDROLASE"/>
    <property type="match status" value="1"/>
</dbReference>
<evidence type="ECO:0000256" key="6">
    <source>
        <dbReference type="ARBA" id="ARBA00023098"/>
    </source>
</evidence>
<dbReference type="Pfam" id="PF13091">
    <property type="entry name" value="PLDc_2"/>
    <property type="match status" value="1"/>
</dbReference>
<evidence type="ECO:0000256" key="4">
    <source>
        <dbReference type="ARBA" id="ARBA00022801"/>
    </source>
</evidence>
<dbReference type="PROSITE" id="PS50035">
    <property type="entry name" value="PLD"/>
    <property type="match status" value="1"/>
</dbReference>
<gene>
    <name evidence="8" type="ORF">PGLA_22795</name>
</gene>
<keyword evidence="5" id="KW-0442">Lipid degradation</keyword>
<keyword evidence="4" id="KW-0378">Hydrolase</keyword>
<feature type="domain" description="PLD phosphodiesterase" evidence="7">
    <location>
        <begin position="189"/>
        <end position="216"/>
    </location>
</feature>
<sequence>MDSEKFLKTMIEIVKYGDYENKSELLTILRKSIITFRKTSSFTRKSYQCWENVELRVPVPLFNVSNKYHGVFNNIASELYIETEGYDYSTLMIKPRLIESELYEVSEHDVVFNEIQDTIIQGIRSAKYVIWIAVAWFIDTDIFKELVQKQKEGLDIKVIISDDKGNDSLVDKLEEKFELVKVPKTGYFSSNIMHDKFCIIDLEYVMHGSYNWSKNAQYNDETLATALDRDFVYKFADEFKRLYVLNR</sequence>
<comment type="caution">
    <text evidence="8">The sequence shown here is derived from an EMBL/GenBank/DDBJ whole genome shotgun (WGS) entry which is preliminary data.</text>
</comment>
<proteinExistence type="inferred from homology"/>
<evidence type="ECO:0000259" key="7">
    <source>
        <dbReference type="PROSITE" id="PS50035"/>
    </source>
</evidence>
<dbReference type="GO" id="GO:0016891">
    <property type="term" value="F:RNA endonuclease activity producing 5'-phosphomonoesters, hydrolytic mechanism"/>
    <property type="evidence" value="ECO:0007669"/>
    <property type="project" value="TreeGrafter"/>
</dbReference>
<evidence type="ECO:0000313" key="9">
    <source>
        <dbReference type="Proteomes" id="UP000076967"/>
    </source>
</evidence>
<dbReference type="OrthoDB" id="9762009at2"/>
<name>A0A168D0D4_9BACL</name>
<comment type="similarity">
    <text evidence="2">Belongs to the phospholipase D family.</text>
</comment>
<dbReference type="PANTHER" id="PTHR43856">
    <property type="entry name" value="CARDIOLIPIN HYDROLASE"/>
    <property type="match status" value="1"/>
</dbReference>
<dbReference type="STRING" id="494026.PGLA_22795"/>
<reference evidence="8 9" key="1">
    <citation type="submission" date="2016-03" db="EMBL/GenBank/DDBJ databases">
        <title>Draft genome sequence of Paenibacillus glacialis DSM 22343.</title>
        <authorList>
            <person name="Shin S.-K."/>
            <person name="Yi H."/>
        </authorList>
    </citation>
    <scope>NUCLEOTIDE SEQUENCE [LARGE SCALE GENOMIC DNA]</scope>
    <source>
        <strain evidence="8 9">DSM 22343</strain>
    </source>
</reference>
<evidence type="ECO:0000256" key="3">
    <source>
        <dbReference type="ARBA" id="ARBA00012027"/>
    </source>
</evidence>
<dbReference type="EC" id="3.1.4.4" evidence="3"/>
<dbReference type="GO" id="GO:0006793">
    <property type="term" value="P:phosphorus metabolic process"/>
    <property type="evidence" value="ECO:0007669"/>
    <property type="project" value="UniProtKB-ARBA"/>
</dbReference>
<dbReference type="AlphaFoldDB" id="A0A168D0D4"/>
<evidence type="ECO:0000256" key="5">
    <source>
        <dbReference type="ARBA" id="ARBA00022963"/>
    </source>
</evidence>
<dbReference type="GO" id="GO:0004630">
    <property type="term" value="F:phospholipase D activity"/>
    <property type="evidence" value="ECO:0007669"/>
    <property type="project" value="UniProtKB-EC"/>
</dbReference>
<dbReference type="InterPro" id="IPR001736">
    <property type="entry name" value="PLipase_D/transphosphatidylase"/>
</dbReference>
<dbReference type="RefSeq" id="WP_068537445.1">
    <property type="nucleotide sequence ID" value="NZ_LVJH01000070.1"/>
</dbReference>
<organism evidence="8 9">
    <name type="scientific">Paenibacillus glacialis</name>
    <dbReference type="NCBI Taxonomy" id="494026"/>
    <lineage>
        <taxon>Bacteria</taxon>
        <taxon>Bacillati</taxon>
        <taxon>Bacillota</taxon>
        <taxon>Bacilli</taxon>
        <taxon>Bacillales</taxon>
        <taxon>Paenibacillaceae</taxon>
        <taxon>Paenibacillus</taxon>
    </lineage>
</organism>
<protein>
    <recommendedName>
        <fullName evidence="3">phospholipase D</fullName>
        <ecNumber evidence="3">3.1.4.4</ecNumber>
    </recommendedName>
</protein>